<dbReference type="GO" id="GO:0006281">
    <property type="term" value="P:DNA repair"/>
    <property type="evidence" value="ECO:0007669"/>
    <property type="project" value="UniProtKB-KW"/>
</dbReference>
<dbReference type="GO" id="GO:0005634">
    <property type="term" value="C:nucleus"/>
    <property type="evidence" value="ECO:0007669"/>
    <property type="project" value="UniProtKB-SubCell"/>
</dbReference>
<evidence type="ECO:0000256" key="8">
    <source>
        <dbReference type="ARBA" id="ARBA00023163"/>
    </source>
</evidence>
<keyword evidence="9" id="KW-0233">DNA recombination</keyword>
<comment type="similarity">
    <text evidence="2">Belongs to the actin family. ARP8 subfamily.</text>
</comment>
<dbReference type="EMBL" id="GL440893">
    <property type="protein sequence ID" value="EFN65256.1"/>
    <property type="molecule type" value="Genomic_DNA"/>
</dbReference>
<dbReference type="PANTHER" id="PTHR11937">
    <property type="entry name" value="ACTIN"/>
    <property type="match status" value="1"/>
</dbReference>
<evidence type="ECO:0000256" key="6">
    <source>
        <dbReference type="ARBA" id="ARBA00022840"/>
    </source>
</evidence>
<gene>
    <name evidence="14" type="ORF">EAG_11730</name>
</gene>
<dbReference type="Gene3D" id="3.90.640.10">
    <property type="entry name" value="Actin, Chain A, domain 4"/>
    <property type="match status" value="1"/>
</dbReference>
<dbReference type="SUPFAM" id="SSF53067">
    <property type="entry name" value="Actin-like ATPase domain"/>
    <property type="match status" value="2"/>
</dbReference>
<name>E2AMT3_CAMFO</name>
<evidence type="ECO:0000256" key="5">
    <source>
        <dbReference type="ARBA" id="ARBA00022763"/>
    </source>
</evidence>
<evidence type="ECO:0000256" key="4">
    <source>
        <dbReference type="ARBA" id="ARBA00022741"/>
    </source>
</evidence>
<dbReference type="OrthoDB" id="5572108at2759"/>
<dbReference type="SMART" id="SM00268">
    <property type="entry name" value="ACTIN"/>
    <property type="match status" value="1"/>
</dbReference>
<evidence type="ECO:0000256" key="9">
    <source>
        <dbReference type="ARBA" id="ARBA00023172"/>
    </source>
</evidence>
<evidence type="ECO:0000256" key="11">
    <source>
        <dbReference type="ARBA" id="ARBA00023242"/>
    </source>
</evidence>
<reference evidence="14 15" key="1">
    <citation type="journal article" date="2010" name="Science">
        <title>Genomic comparison of the ants Camponotus floridanus and Harpegnathos saltator.</title>
        <authorList>
            <person name="Bonasio R."/>
            <person name="Zhang G."/>
            <person name="Ye C."/>
            <person name="Mutti N.S."/>
            <person name="Fang X."/>
            <person name="Qin N."/>
            <person name="Donahue G."/>
            <person name="Yang P."/>
            <person name="Li Q."/>
            <person name="Li C."/>
            <person name="Zhang P."/>
            <person name="Huang Z."/>
            <person name="Berger S.L."/>
            <person name="Reinberg D."/>
            <person name="Wang J."/>
            <person name="Liebig J."/>
        </authorList>
    </citation>
    <scope>NUCLEOTIDE SEQUENCE [LARGE SCALE GENOMIC DNA]</scope>
    <source>
        <strain evidence="15">C129</strain>
    </source>
</reference>
<dbReference type="OMA" id="AYKCMWA"/>
<keyword evidence="11" id="KW-0539">Nucleus</keyword>
<organism evidence="15">
    <name type="scientific">Camponotus floridanus</name>
    <name type="common">Florida carpenter ant</name>
    <dbReference type="NCBI Taxonomy" id="104421"/>
    <lineage>
        <taxon>Eukaryota</taxon>
        <taxon>Metazoa</taxon>
        <taxon>Ecdysozoa</taxon>
        <taxon>Arthropoda</taxon>
        <taxon>Hexapoda</taxon>
        <taxon>Insecta</taxon>
        <taxon>Pterygota</taxon>
        <taxon>Neoptera</taxon>
        <taxon>Endopterygota</taxon>
        <taxon>Hymenoptera</taxon>
        <taxon>Apocrita</taxon>
        <taxon>Aculeata</taxon>
        <taxon>Formicoidea</taxon>
        <taxon>Formicidae</taxon>
        <taxon>Formicinae</taxon>
        <taxon>Camponotus</taxon>
    </lineage>
</organism>
<evidence type="ECO:0000256" key="3">
    <source>
        <dbReference type="ARBA" id="ARBA00021608"/>
    </source>
</evidence>
<evidence type="ECO:0000256" key="1">
    <source>
        <dbReference type="ARBA" id="ARBA00004123"/>
    </source>
</evidence>
<feature type="region of interest" description="Disordered" evidence="13">
    <location>
        <begin position="401"/>
        <end position="421"/>
    </location>
</feature>
<dbReference type="InParanoid" id="E2AMT3"/>
<dbReference type="CDD" id="cd10206">
    <property type="entry name" value="ASKHA_NBD_Arp8-like"/>
    <property type="match status" value="1"/>
</dbReference>
<evidence type="ECO:0000313" key="15">
    <source>
        <dbReference type="Proteomes" id="UP000000311"/>
    </source>
</evidence>
<keyword evidence="5" id="KW-0227">DNA damage</keyword>
<dbReference type="FunCoup" id="E2AMT3">
    <property type="interactions" value="1830"/>
</dbReference>
<comment type="subcellular location">
    <subcellularLocation>
        <location evidence="1">Nucleus</location>
    </subcellularLocation>
</comment>
<accession>E2AMT3</accession>
<dbReference type="GO" id="GO:0006310">
    <property type="term" value="P:DNA recombination"/>
    <property type="evidence" value="ECO:0007669"/>
    <property type="project" value="UniProtKB-KW"/>
</dbReference>
<dbReference type="STRING" id="104421.E2AMT3"/>
<keyword evidence="6" id="KW-0067">ATP-binding</keyword>
<evidence type="ECO:0000256" key="7">
    <source>
        <dbReference type="ARBA" id="ARBA00023015"/>
    </source>
</evidence>
<dbReference type="InterPro" id="IPR043129">
    <property type="entry name" value="ATPase_NBD"/>
</dbReference>
<keyword evidence="10" id="KW-0234">DNA repair</keyword>
<comment type="function">
    <text evidence="12">Plays an important role in the functional organization of mitotic chromosomes. Exhibits low basal ATPase activity, and unable to polymerize.</text>
</comment>
<keyword evidence="15" id="KW-1185">Reference proteome</keyword>
<evidence type="ECO:0000313" key="14">
    <source>
        <dbReference type="EMBL" id="EFN65256.1"/>
    </source>
</evidence>
<protein>
    <recommendedName>
        <fullName evidence="3">Actin-related protein 8</fullName>
    </recommendedName>
</protein>
<keyword evidence="7" id="KW-0805">Transcription regulation</keyword>
<dbReference type="FunFam" id="3.30.420.40:FF:000121">
    <property type="entry name" value="Actin-related protein 8"/>
    <property type="match status" value="1"/>
</dbReference>
<evidence type="ECO:0000256" key="2">
    <source>
        <dbReference type="ARBA" id="ARBA00007720"/>
    </source>
</evidence>
<evidence type="ECO:0000256" key="13">
    <source>
        <dbReference type="SAM" id="MobiDB-lite"/>
    </source>
</evidence>
<dbReference type="Pfam" id="PF00022">
    <property type="entry name" value="Actin"/>
    <property type="match status" value="1"/>
</dbReference>
<evidence type="ECO:0000256" key="12">
    <source>
        <dbReference type="ARBA" id="ARBA00025560"/>
    </source>
</evidence>
<dbReference type="GO" id="GO:0005524">
    <property type="term" value="F:ATP binding"/>
    <property type="evidence" value="ECO:0007669"/>
    <property type="project" value="UniProtKB-KW"/>
</dbReference>
<keyword evidence="4" id="KW-0547">Nucleotide-binding</keyword>
<keyword evidence="8" id="KW-0804">Transcription</keyword>
<dbReference type="Gene3D" id="3.30.420.40">
    <property type="match status" value="2"/>
</dbReference>
<dbReference type="InterPro" id="IPR004000">
    <property type="entry name" value="Actin"/>
</dbReference>
<sequence length="538" mass="61178">MPVYQEAEQIQAQTIIVIHPGSMYLRMGRASDLKPVTLLHAVARRRLPSGIKYKDSFLPSAVILTKELTQAMEESRLQVSHTLQSCLQSDGCRRYATPPQQIAAFNRRSIPEISSPCNMKWTKTGHDIVVGDDILSLDPEEESNFNIHFPYKRGELNIHMGPGGSLKAIMADLKTIWEYVLTEKLDIPLRDLKHYRAVLVVPDIYHRSYLKELTTLLLDEIGFGRCILLQDHVGALFGAGLGYACVVDVGAQKISVSCVEDAISHKDTRVRMDYGSADVTQTFFWLLQKSAFPYKLCDPINKLDALLLDQLKIDFCHVDLNVCGSQEKTFVIRKPKKQTETYTLQVGDECLIAPLSLFQPELFRITGIHNVHVQKRSLGDPEDPYDENYLRETSRRGMKESLDHSSEIQEETANIPTNAGEDEVVVDTVNDNVPSLSNRDLEAPRDFVIPQQLLGLDQAILQSIERCSNEDFKRKMYSCVLVVGSGLKFKGIGTWLRNRISLQTPYMYRPGKYLKKQLYDILRNIYIVVFQKRKTFSF</sequence>
<proteinExistence type="inferred from homology"/>
<evidence type="ECO:0000256" key="10">
    <source>
        <dbReference type="ARBA" id="ARBA00023204"/>
    </source>
</evidence>
<dbReference type="Proteomes" id="UP000000311">
    <property type="component" value="Unassembled WGS sequence"/>
</dbReference>
<dbReference type="AlphaFoldDB" id="E2AMT3"/>